<evidence type="ECO:0000313" key="10">
    <source>
        <dbReference type="EMBL" id="PBC30704.1"/>
    </source>
</evidence>
<protein>
    <submittedName>
        <fullName evidence="10">Matrix metalloproteinase-17</fullName>
    </submittedName>
</protein>
<dbReference type="GO" id="GO:0006508">
    <property type="term" value="P:proteolysis"/>
    <property type="evidence" value="ECO:0007669"/>
    <property type="project" value="UniProtKB-KW"/>
</dbReference>
<keyword evidence="3" id="KW-0479">Metal-binding</keyword>
<evidence type="ECO:0000256" key="7">
    <source>
        <dbReference type="ARBA" id="ARBA00023049"/>
    </source>
</evidence>
<keyword evidence="2" id="KW-0645">Protease</keyword>
<dbReference type="GO" id="GO:0030198">
    <property type="term" value="P:extracellular matrix organization"/>
    <property type="evidence" value="ECO:0007669"/>
    <property type="project" value="TreeGrafter"/>
</dbReference>
<name>A0A2A3EGV3_APICC</name>
<dbReference type="STRING" id="94128.A0A2A3EGV3"/>
<evidence type="ECO:0000256" key="5">
    <source>
        <dbReference type="ARBA" id="ARBA00022801"/>
    </source>
</evidence>
<evidence type="ECO:0000256" key="4">
    <source>
        <dbReference type="ARBA" id="ARBA00022729"/>
    </source>
</evidence>
<gene>
    <name evidence="10" type="ORF">APICC_06152</name>
</gene>
<dbReference type="Proteomes" id="UP000242457">
    <property type="component" value="Unassembled WGS sequence"/>
</dbReference>
<dbReference type="EMBL" id="KZ288254">
    <property type="protein sequence ID" value="PBC30704.1"/>
    <property type="molecule type" value="Genomic_DNA"/>
</dbReference>
<dbReference type="InterPro" id="IPR036365">
    <property type="entry name" value="PGBD-like_sf"/>
</dbReference>
<sequence>MAAEDTDPKRFMYQNRHASSKTVDCLRAAAVIFRYVPLIIRRLNIRDKIPAAVECLLCLQQNYLMKFGYLPQSDLETGNLRTDDQLTDAIKNLQRFGGIPVTGDIDEATMKLMRLPRCGLPDKVDPRYTRVRHKRYTIHGQQWPHRNLTWRRKHKIKSVPYERFLQIKLEFIRLTNCTF</sequence>
<dbReference type="OrthoDB" id="406838at2759"/>
<dbReference type="InterPro" id="IPR002477">
    <property type="entry name" value="Peptidoglycan-bd-like"/>
</dbReference>
<keyword evidence="5" id="KW-0378">Hydrolase</keyword>
<dbReference type="GO" id="GO:0005615">
    <property type="term" value="C:extracellular space"/>
    <property type="evidence" value="ECO:0007669"/>
    <property type="project" value="TreeGrafter"/>
</dbReference>
<dbReference type="GO" id="GO:0008270">
    <property type="term" value="F:zinc ion binding"/>
    <property type="evidence" value="ECO:0007669"/>
    <property type="project" value="InterPro"/>
</dbReference>
<dbReference type="Gene3D" id="3.40.390.10">
    <property type="entry name" value="Collagenase (Catalytic Domain)"/>
    <property type="match status" value="1"/>
</dbReference>
<dbReference type="PROSITE" id="PS00546">
    <property type="entry name" value="CYSTEINE_SWITCH"/>
    <property type="match status" value="1"/>
</dbReference>
<keyword evidence="4" id="KW-0732">Signal</keyword>
<dbReference type="PANTHER" id="PTHR10201:SF308">
    <property type="entry name" value="MATRIX METALLOPROTEINASE 2"/>
    <property type="match status" value="1"/>
</dbReference>
<accession>A0A2A3EGV3</accession>
<keyword evidence="11" id="KW-1185">Reference proteome</keyword>
<dbReference type="InterPro" id="IPR021158">
    <property type="entry name" value="Pept_M10A_Zn_BS"/>
</dbReference>
<dbReference type="GO" id="GO:0004222">
    <property type="term" value="F:metalloendopeptidase activity"/>
    <property type="evidence" value="ECO:0007669"/>
    <property type="project" value="InterPro"/>
</dbReference>
<dbReference type="AlphaFoldDB" id="A0A2A3EGV3"/>
<feature type="domain" description="Peptidoglycan binding-like" evidence="9">
    <location>
        <begin position="61"/>
        <end position="113"/>
    </location>
</feature>
<evidence type="ECO:0000256" key="8">
    <source>
        <dbReference type="ARBA" id="ARBA00023145"/>
    </source>
</evidence>
<keyword evidence="6" id="KW-0862">Zinc</keyword>
<proteinExistence type="predicted"/>
<reference evidence="10 11" key="1">
    <citation type="submission" date="2014-07" db="EMBL/GenBank/DDBJ databases">
        <title>Genomic and transcriptomic analysis on Apis cerana provide comprehensive insights into honey bee biology.</title>
        <authorList>
            <person name="Diao Q."/>
            <person name="Sun L."/>
            <person name="Zheng H."/>
            <person name="Zheng H."/>
            <person name="Xu S."/>
            <person name="Wang S."/>
            <person name="Zeng Z."/>
            <person name="Hu F."/>
            <person name="Su S."/>
            <person name="Wu J."/>
        </authorList>
    </citation>
    <scope>NUCLEOTIDE SEQUENCE [LARGE SCALE GENOMIC DNA]</scope>
    <source>
        <tissue evidence="10">Pupae without intestine</tissue>
    </source>
</reference>
<dbReference type="SUPFAM" id="SSF47090">
    <property type="entry name" value="PGBD-like"/>
    <property type="match status" value="1"/>
</dbReference>
<evidence type="ECO:0000256" key="2">
    <source>
        <dbReference type="ARBA" id="ARBA00022670"/>
    </source>
</evidence>
<evidence type="ECO:0000256" key="1">
    <source>
        <dbReference type="ARBA" id="ARBA00001947"/>
    </source>
</evidence>
<comment type="cofactor">
    <cofactor evidence="1">
        <name>Zn(2+)</name>
        <dbReference type="ChEBI" id="CHEBI:29105"/>
    </cofactor>
</comment>
<dbReference type="PANTHER" id="PTHR10201">
    <property type="entry name" value="MATRIX METALLOPROTEINASE"/>
    <property type="match status" value="1"/>
</dbReference>
<organism evidence="10 11">
    <name type="scientific">Apis cerana cerana</name>
    <name type="common">Oriental honeybee</name>
    <dbReference type="NCBI Taxonomy" id="94128"/>
    <lineage>
        <taxon>Eukaryota</taxon>
        <taxon>Metazoa</taxon>
        <taxon>Ecdysozoa</taxon>
        <taxon>Arthropoda</taxon>
        <taxon>Hexapoda</taxon>
        <taxon>Insecta</taxon>
        <taxon>Pterygota</taxon>
        <taxon>Neoptera</taxon>
        <taxon>Endopterygota</taxon>
        <taxon>Hymenoptera</taxon>
        <taxon>Apocrita</taxon>
        <taxon>Aculeata</taxon>
        <taxon>Apoidea</taxon>
        <taxon>Anthophila</taxon>
        <taxon>Apidae</taxon>
        <taxon>Apis</taxon>
    </lineage>
</organism>
<evidence type="ECO:0000256" key="3">
    <source>
        <dbReference type="ARBA" id="ARBA00022723"/>
    </source>
</evidence>
<evidence type="ECO:0000313" key="11">
    <source>
        <dbReference type="Proteomes" id="UP000242457"/>
    </source>
</evidence>
<keyword evidence="7" id="KW-0482">Metalloprotease</keyword>
<evidence type="ECO:0000259" key="9">
    <source>
        <dbReference type="Pfam" id="PF01471"/>
    </source>
</evidence>
<evidence type="ECO:0000256" key="6">
    <source>
        <dbReference type="ARBA" id="ARBA00022833"/>
    </source>
</evidence>
<keyword evidence="8" id="KW-0865">Zymogen</keyword>
<dbReference type="GO" id="GO:0030574">
    <property type="term" value="P:collagen catabolic process"/>
    <property type="evidence" value="ECO:0007669"/>
    <property type="project" value="TreeGrafter"/>
</dbReference>
<dbReference type="GO" id="GO:0031012">
    <property type="term" value="C:extracellular matrix"/>
    <property type="evidence" value="ECO:0007669"/>
    <property type="project" value="InterPro"/>
</dbReference>
<dbReference type="Pfam" id="PF01471">
    <property type="entry name" value="PG_binding_1"/>
    <property type="match status" value="1"/>
</dbReference>
<dbReference type="InterPro" id="IPR024079">
    <property type="entry name" value="MetalloPept_cat_dom_sf"/>
</dbReference>